<dbReference type="Proteomes" id="UP001258945">
    <property type="component" value="Unassembled WGS sequence"/>
</dbReference>
<organism evidence="2 3">
    <name type="scientific">Roseomonas gilardii</name>
    <dbReference type="NCBI Taxonomy" id="257708"/>
    <lineage>
        <taxon>Bacteria</taxon>
        <taxon>Pseudomonadati</taxon>
        <taxon>Pseudomonadota</taxon>
        <taxon>Alphaproteobacteria</taxon>
        <taxon>Acetobacterales</taxon>
        <taxon>Roseomonadaceae</taxon>
        <taxon>Roseomonas</taxon>
    </lineage>
</organism>
<keyword evidence="1" id="KW-0812">Transmembrane</keyword>
<evidence type="ECO:0000313" key="3">
    <source>
        <dbReference type="Proteomes" id="UP001258945"/>
    </source>
</evidence>
<keyword evidence="1" id="KW-1133">Transmembrane helix</keyword>
<proteinExistence type="predicted"/>
<dbReference type="EMBL" id="JAVVDO010000041">
    <property type="protein sequence ID" value="MDT8333036.1"/>
    <property type="molecule type" value="Genomic_DNA"/>
</dbReference>
<name>A0ABU3MJ52_9PROT</name>
<dbReference type="RefSeq" id="WP_314284099.1">
    <property type="nucleotide sequence ID" value="NZ_JAVVDO010000041.1"/>
</dbReference>
<sequence length="64" mass="6693">MAEPTRSWQVKADIPLRCFVVVTMCICAVIFAVAAGVLANTGGYGWGVFAGLSFGLTVGAMMHV</sequence>
<feature type="transmembrane region" description="Helical" evidence="1">
    <location>
        <begin position="16"/>
        <end position="38"/>
    </location>
</feature>
<reference evidence="2 3" key="1">
    <citation type="journal article" date="2019" name="Microb. Pathog.">
        <title>Comparison of VITEK 2, MALDI-TOF MS, 16S rRNA gene sequencing, and whole-genome sequencing for identification of Roseomonas mucosa.</title>
        <authorList>
            <person name="Rudolph W.W."/>
            <person name="Gunzer F."/>
            <person name="Trauth M."/>
            <person name="Bunk B."/>
            <person name="Bigge R."/>
            <person name="Schrottner P."/>
        </authorList>
    </citation>
    <scope>NUCLEOTIDE SEQUENCE [LARGE SCALE GENOMIC DNA]</scope>
    <source>
        <strain evidence="2 3">DSM 103800</strain>
    </source>
</reference>
<keyword evidence="1" id="KW-0472">Membrane</keyword>
<accession>A0ABU3MJ52</accession>
<evidence type="ECO:0000313" key="2">
    <source>
        <dbReference type="EMBL" id="MDT8333036.1"/>
    </source>
</evidence>
<keyword evidence="3" id="KW-1185">Reference proteome</keyword>
<feature type="transmembrane region" description="Helical" evidence="1">
    <location>
        <begin position="44"/>
        <end position="62"/>
    </location>
</feature>
<comment type="caution">
    <text evidence="2">The sequence shown here is derived from an EMBL/GenBank/DDBJ whole genome shotgun (WGS) entry which is preliminary data.</text>
</comment>
<gene>
    <name evidence="2" type="ORF">RQ831_18440</name>
</gene>
<protein>
    <submittedName>
        <fullName evidence="2">Uncharacterized protein</fullName>
    </submittedName>
</protein>
<evidence type="ECO:0000256" key="1">
    <source>
        <dbReference type="SAM" id="Phobius"/>
    </source>
</evidence>